<dbReference type="Gene3D" id="3.40.50.1450">
    <property type="entry name" value="HybD-like"/>
    <property type="match status" value="1"/>
</dbReference>
<dbReference type="GO" id="GO:0008047">
    <property type="term" value="F:enzyme activator activity"/>
    <property type="evidence" value="ECO:0007669"/>
    <property type="project" value="InterPro"/>
</dbReference>
<dbReference type="AlphaFoldDB" id="K9WEI9"/>
<dbReference type="KEGG" id="mic:Mic7113_3068"/>
<dbReference type="SUPFAM" id="SSF53163">
    <property type="entry name" value="HybD-like"/>
    <property type="match status" value="1"/>
</dbReference>
<evidence type="ECO:0000313" key="2">
    <source>
        <dbReference type="Proteomes" id="UP000010471"/>
    </source>
</evidence>
<keyword evidence="2" id="KW-1185">Reference proteome</keyword>
<reference evidence="1 2" key="1">
    <citation type="submission" date="2012-06" db="EMBL/GenBank/DDBJ databases">
        <title>Finished chromosome of genome of Microcoleus sp. PCC 7113.</title>
        <authorList>
            <consortium name="US DOE Joint Genome Institute"/>
            <person name="Gugger M."/>
            <person name="Coursin T."/>
            <person name="Rippka R."/>
            <person name="Tandeau De Marsac N."/>
            <person name="Huntemann M."/>
            <person name="Wei C.-L."/>
            <person name="Han J."/>
            <person name="Detter J.C."/>
            <person name="Han C."/>
            <person name="Tapia R."/>
            <person name="Chen A."/>
            <person name="Kyrpides N."/>
            <person name="Mavromatis K."/>
            <person name="Markowitz V."/>
            <person name="Szeto E."/>
            <person name="Ivanova N."/>
            <person name="Pagani I."/>
            <person name="Pati A."/>
            <person name="Goodwin L."/>
            <person name="Nordberg H.P."/>
            <person name="Cantor M.N."/>
            <person name="Hua S.X."/>
            <person name="Woyke T."/>
            <person name="Kerfeld C.A."/>
        </authorList>
    </citation>
    <scope>NUCLEOTIDE SEQUENCE [LARGE SCALE GENOMIC DNA]</scope>
    <source>
        <strain evidence="1 2">PCC 7113</strain>
    </source>
</reference>
<dbReference type="GO" id="GO:0004175">
    <property type="term" value="F:endopeptidase activity"/>
    <property type="evidence" value="ECO:0007669"/>
    <property type="project" value="TreeGrafter"/>
</dbReference>
<dbReference type="GO" id="GO:0016485">
    <property type="term" value="P:protein processing"/>
    <property type="evidence" value="ECO:0007669"/>
    <property type="project" value="TreeGrafter"/>
</dbReference>
<dbReference type="InterPro" id="IPR000671">
    <property type="entry name" value="Peptidase_A31"/>
</dbReference>
<dbReference type="InterPro" id="IPR023430">
    <property type="entry name" value="Pept_HybD-like_dom_sf"/>
</dbReference>
<protein>
    <submittedName>
        <fullName evidence="1">Hydrogenase maturation protease</fullName>
    </submittedName>
</protein>
<name>K9WEI9_9CYAN</name>
<accession>K9WEI9</accession>
<dbReference type="CDD" id="cd06066">
    <property type="entry name" value="H2MP_NAD-link-bidir"/>
    <property type="match status" value="1"/>
</dbReference>
<dbReference type="PANTHER" id="PTHR30302:SF5">
    <property type="entry name" value="SLR1876 PROTEIN"/>
    <property type="match status" value="1"/>
</dbReference>
<dbReference type="PATRIC" id="fig|1173027.3.peg.3381"/>
<sequence length="163" mass="17983">MKITDNKKISYLIIGYGNTIRGDDGAGYQIAESIAQWNLDHVRSLAVHQLTPDLAEAIAQAKTVIFVDAVATLSEVKIEQLRPNYAASFTGHYADPRSLLALTRALYKAIPTAYRILIPAVNFSFGETLSPVTRKSVDLALVKIKKLVSQQNSTMRTAYEKTL</sequence>
<keyword evidence="1" id="KW-0378">Hydrolase</keyword>
<dbReference type="RefSeq" id="WP_015182973.1">
    <property type="nucleotide sequence ID" value="NC_019738.1"/>
</dbReference>
<proteinExistence type="predicted"/>
<keyword evidence="1" id="KW-0645">Protease</keyword>
<dbReference type="EMBL" id="CP003630">
    <property type="protein sequence ID" value="AFZ18825.1"/>
    <property type="molecule type" value="Genomic_DNA"/>
</dbReference>
<organism evidence="1 2">
    <name type="scientific">Allocoleopsis franciscana PCC 7113</name>
    <dbReference type="NCBI Taxonomy" id="1173027"/>
    <lineage>
        <taxon>Bacteria</taxon>
        <taxon>Bacillati</taxon>
        <taxon>Cyanobacteriota</taxon>
        <taxon>Cyanophyceae</taxon>
        <taxon>Coleofasciculales</taxon>
        <taxon>Coleofasciculaceae</taxon>
        <taxon>Allocoleopsis</taxon>
        <taxon>Allocoleopsis franciscana</taxon>
    </lineage>
</organism>
<evidence type="ECO:0000313" key="1">
    <source>
        <dbReference type="EMBL" id="AFZ18825.1"/>
    </source>
</evidence>
<dbReference type="HOGENOM" id="CLU_099037_6_1_3"/>
<dbReference type="Proteomes" id="UP000010471">
    <property type="component" value="Chromosome"/>
</dbReference>
<gene>
    <name evidence="1" type="ORF">Mic7113_3068</name>
</gene>
<dbReference type="eggNOG" id="COG0680">
    <property type="taxonomic scope" value="Bacteria"/>
</dbReference>
<dbReference type="STRING" id="1173027.Mic7113_3068"/>
<dbReference type="PANTHER" id="PTHR30302">
    <property type="entry name" value="HYDROGENASE 1 MATURATION PROTEASE"/>
    <property type="match status" value="1"/>
</dbReference>
<dbReference type="NCBIfam" id="TIGR00072">
    <property type="entry name" value="hydrog_prot"/>
    <property type="match status" value="1"/>
</dbReference>